<dbReference type="Proteomes" id="UP001299046">
    <property type="component" value="Unassembled WGS sequence"/>
</dbReference>
<dbReference type="EMBL" id="JAYJJT010000018">
    <property type="protein sequence ID" value="MEB3051205.1"/>
    <property type="molecule type" value="Genomic_DNA"/>
</dbReference>
<dbReference type="InterPro" id="IPR011009">
    <property type="entry name" value="Kinase-like_dom_sf"/>
</dbReference>
<dbReference type="PROSITE" id="PS50011">
    <property type="entry name" value="PROTEIN_KINASE_DOM"/>
    <property type="match status" value="1"/>
</dbReference>
<dbReference type="Gene3D" id="3.30.200.20">
    <property type="entry name" value="Phosphorylase Kinase, domain 1"/>
    <property type="match status" value="1"/>
</dbReference>
<dbReference type="SUPFAM" id="SSF56112">
    <property type="entry name" value="Protein kinase-like (PK-like)"/>
    <property type="match status" value="1"/>
</dbReference>
<keyword evidence="11" id="KW-1185">Reference proteome</keyword>
<keyword evidence="8" id="KW-0812">Transmembrane</keyword>
<dbReference type="GO" id="GO:0004674">
    <property type="term" value="F:protein serine/threonine kinase activity"/>
    <property type="evidence" value="ECO:0007669"/>
    <property type="project" value="UniProtKB-EC"/>
</dbReference>
<dbReference type="Gene3D" id="1.10.510.10">
    <property type="entry name" value="Transferase(Phosphotransferase) domain 1"/>
    <property type="match status" value="1"/>
</dbReference>
<evidence type="ECO:0000256" key="2">
    <source>
        <dbReference type="ARBA" id="ARBA00022527"/>
    </source>
</evidence>
<dbReference type="RefSeq" id="WP_224865323.1">
    <property type="nucleotide sequence ID" value="NZ_JAYJJT010000018.1"/>
</dbReference>
<evidence type="ECO:0000313" key="11">
    <source>
        <dbReference type="Proteomes" id="UP001299046"/>
    </source>
</evidence>
<feature type="compositionally biased region" description="Pro residues" evidence="7">
    <location>
        <begin position="298"/>
        <end position="354"/>
    </location>
</feature>
<keyword evidence="8" id="KW-0472">Membrane</keyword>
<keyword evidence="3 10" id="KW-0808">Transferase</keyword>
<keyword evidence="6" id="KW-0067">ATP-binding</keyword>
<gene>
    <name evidence="10" type="ORF">KV112_15900</name>
</gene>
<keyword evidence="8" id="KW-1133">Transmembrane helix</keyword>
<evidence type="ECO:0000256" key="7">
    <source>
        <dbReference type="SAM" id="MobiDB-lite"/>
    </source>
</evidence>
<dbReference type="InterPro" id="IPR000719">
    <property type="entry name" value="Prot_kinase_dom"/>
</dbReference>
<feature type="domain" description="Protein kinase" evidence="9">
    <location>
        <begin position="17"/>
        <end position="276"/>
    </location>
</feature>
<name>A0ABU5YN74_9MYCO</name>
<accession>A0ABU5YN74</accession>
<sequence length="593" mass="62429">MGETASGSRAGSRVGRYLLIRLLGHGPTGEVYDAVDVQKNRTAALKLVTPALGHDPAFREWLQREALTVGRVQEPHVVPVRDYGELDGEVFIDMPLVSGADLSAVLKRTGVLPPSRAVNVVWQVAAALDAAHAAGVIHRGVKPRNILLTSDDFVYLVDFGIAGAPGASSVDAEHGGARWKYSAPELFGGGDFGAGVDVYSLACVLYQCLTGAPPYRADSVKMLANAHQSKPIPRPSLAGSTIPPSFDAVIAKGMAKDPTERYSSAAELATAAYQALSAPDQHRTVQIYEASQQATPPLIEPPTAVAPPAPAAEVPPTPPVLRPAVQPPVAPPAPAAEPRPTPPETPPSAPPAPSSPASQEPEITVPEPVASPTNPSLPRVSRVSAADDDWFSSPKSVPAYRDPAKRALLIRLAAIFVVVVGLITWLMNRSGSDDFAVDSDDSGASQSTVTVANAEAEARLLKLLPAGYPEGTCKSTQPLDGAIAAMTCGRNVDPGGPPSAIYSLFEDAEAMRQSFDNTTHSSTVVECPNKILSPGAWHAANSQEKSGMLLCANRQGAPLLAWSNEKHLVIGSVRSEHNTPSLEQIYSWWSLHS</sequence>
<protein>
    <recommendedName>
        <fullName evidence="1">non-specific serine/threonine protein kinase</fullName>
        <ecNumber evidence="1">2.7.11.1</ecNumber>
    </recommendedName>
</protein>
<dbReference type="PANTHER" id="PTHR43289:SF6">
    <property type="entry name" value="SERINE_THREONINE-PROTEIN KINASE NEKL-3"/>
    <property type="match status" value="1"/>
</dbReference>
<evidence type="ECO:0000256" key="1">
    <source>
        <dbReference type="ARBA" id="ARBA00012513"/>
    </source>
</evidence>
<comment type="caution">
    <text evidence="10">The sequence shown here is derived from an EMBL/GenBank/DDBJ whole genome shotgun (WGS) entry which is preliminary data.</text>
</comment>
<dbReference type="Pfam" id="PF00069">
    <property type="entry name" value="Pkinase"/>
    <property type="match status" value="1"/>
</dbReference>
<evidence type="ECO:0000256" key="4">
    <source>
        <dbReference type="ARBA" id="ARBA00022741"/>
    </source>
</evidence>
<evidence type="ECO:0000256" key="5">
    <source>
        <dbReference type="ARBA" id="ARBA00022777"/>
    </source>
</evidence>
<evidence type="ECO:0000256" key="6">
    <source>
        <dbReference type="ARBA" id="ARBA00022840"/>
    </source>
</evidence>
<keyword evidence="4" id="KW-0547">Nucleotide-binding</keyword>
<organism evidence="10 11">
    <name type="scientific">[Mycobacterium] zoologicum</name>
    <dbReference type="NCBI Taxonomy" id="2872311"/>
    <lineage>
        <taxon>Bacteria</taxon>
        <taxon>Bacillati</taxon>
        <taxon>Actinomycetota</taxon>
        <taxon>Actinomycetes</taxon>
        <taxon>Mycobacteriales</taxon>
        <taxon>Mycobacteriaceae</taxon>
        <taxon>Mycolicibacter</taxon>
    </lineage>
</organism>
<feature type="region of interest" description="Disordered" evidence="7">
    <location>
        <begin position="297"/>
        <end position="385"/>
    </location>
</feature>
<keyword evidence="5 10" id="KW-0418">Kinase</keyword>
<evidence type="ECO:0000256" key="3">
    <source>
        <dbReference type="ARBA" id="ARBA00022679"/>
    </source>
</evidence>
<dbReference type="EC" id="2.7.11.1" evidence="1"/>
<proteinExistence type="predicted"/>
<evidence type="ECO:0000259" key="9">
    <source>
        <dbReference type="PROSITE" id="PS50011"/>
    </source>
</evidence>
<evidence type="ECO:0000313" key="10">
    <source>
        <dbReference type="EMBL" id="MEB3051205.1"/>
    </source>
</evidence>
<evidence type="ECO:0000256" key="8">
    <source>
        <dbReference type="SAM" id="Phobius"/>
    </source>
</evidence>
<reference evidence="10 11" key="1">
    <citation type="submission" date="2023-12" db="EMBL/GenBank/DDBJ databases">
        <title>Description of new species of Mycobacterium terrae complex isolated from sewage at the Sao Paulo Zoological Park Foundation in Brazil.</title>
        <authorList>
            <person name="Romagnoli C.L."/>
            <person name="Conceicao E.C."/>
            <person name="Machado E."/>
            <person name="Barreto L.B.P.F."/>
            <person name="Sharma A."/>
            <person name="Silva N.M."/>
            <person name="Marques L.E."/>
            <person name="Juliana M.A."/>
            <person name="Lourenco M.C.S."/>
            <person name="Digiampietri L.A."/>
            <person name="Suffys P.N."/>
            <person name="Viana-Niero C."/>
        </authorList>
    </citation>
    <scope>NUCLEOTIDE SEQUENCE [LARGE SCALE GENOMIC DNA]</scope>
    <source>
        <strain evidence="10 11">MYC123</strain>
    </source>
</reference>
<dbReference type="PANTHER" id="PTHR43289">
    <property type="entry name" value="MITOGEN-ACTIVATED PROTEIN KINASE KINASE KINASE 20-RELATED"/>
    <property type="match status" value="1"/>
</dbReference>
<keyword evidence="2" id="KW-0723">Serine/threonine-protein kinase</keyword>
<dbReference type="CDD" id="cd14014">
    <property type="entry name" value="STKc_PknB_like"/>
    <property type="match status" value="1"/>
</dbReference>
<dbReference type="PRINTS" id="PR01217">
    <property type="entry name" value="PRICHEXTENSN"/>
</dbReference>
<feature type="transmembrane region" description="Helical" evidence="8">
    <location>
        <begin position="408"/>
        <end position="427"/>
    </location>
</feature>